<evidence type="ECO:0000313" key="7">
    <source>
        <dbReference type="Proteomes" id="UP001054945"/>
    </source>
</evidence>
<accession>A0AAV4V982</accession>
<evidence type="ECO:0000256" key="1">
    <source>
        <dbReference type="ARBA" id="ARBA00001974"/>
    </source>
</evidence>
<dbReference type="InterPro" id="IPR036188">
    <property type="entry name" value="FAD/NAD-bd_sf"/>
</dbReference>
<protein>
    <submittedName>
        <fullName evidence="6">Glucose dehydrogenase</fullName>
    </submittedName>
</protein>
<dbReference type="GO" id="GO:0050660">
    <property type="term" value="F:flavin adenine dinucleotide binding"/>
    <property type="evidence" value="ECO:0007669"/>
    <property type="project" value="InterPro"/>
</dbReference>
<dbReference type="Gene3D" id="3.30.560.10">
    <property type="entry name" value="Glucose Oxidase, domain 3"/>
    <property type="match status" value="1"/>
</dbReference>
<sequence length="136" mass="14822">MPSVGGGSAGSVVASRLSEIPCVSVLLLEAGGIVAPLLNDVPALARQFWFTNLDWQFKTVPQKHTGLGLVNRQVIWPSGKGLGGSGLLNAMLNVRGNRKNYDDWAAQGATGWSFKDVFPYFIKLEDNRNSEYLAKW</sequence>
<evidence type="ECO:0000256" key="2">
    <source>
        <dbReference type="ARBA" id="ARBA00010790"/>
    </source>
</evidence>
<feature type="domain" description="Glucose-methanol-choline oxidoreductase N-terminal" evidence="5">
    <location>
        <begin position="4"/>
        <end position="125"/>
    </location>
</feature>
<dbReference type="GO" id="GO:0016614">
    <property type="term" value="F:oxidoreductase activity, acting on CH-OH group of donors"/>
    <property type="evidence" value="ECO:0007669"/>
    <property type="project" value="InterPro"/>
</dbReference>
<gene>
    <name evidence="6" type="primary">Gld</name>
    <name evidence="6" type="ORF">CEXT_53781</name>
</gene>
<dbReference type="InterPro" id="IPR000172">
    <property type="entry name" value="GMC_OxRdtase_N"/>
</dbReference>
<dbReference type="EMBL" id="BPLR01014125">
    <property type="protein sequence ID" value="GIY66515.1"/>
    <property type="molecule type" value="Genomic_DNA"/>
</dbReference>
<comment type="similarity">
    <text evidence="2">Belongs to the GMC oxidoreductase family.</text>
</comment>
<organism evidence="6 7">
    <name type="scientific">Caerostris extrusa</name>
    <name type="common">Bark spider</name>
    <name type="synonym">Caerostris bankana</name>
    <dbReference type="NCBI Taxonomy" id="172846"/>
    <lineage>
        <taxon>Eukaryota</taxon>
        <taxon>Metazoa</taxon>
        <taxon>Ecdysozoa</taxon>
        <taxon>Arthropoda</taxon>
        <taxon>Chelicerata</taxon>
        <taxon>Arachnida</taxon>
        <taxon>Araneae</taxon>
        <taxon>Araneomorphae</taxon>
        <taxon>Entelegynae</taxon>
        <taxon>Araneoidea</taxon>
        <taxon>Araneidae</taxon>
        <taxon>Caerostris</taxon>
    </lineage>
</organism>
<keyword evidence="3" id="KW-0285">Flavoprotein</keyword>
<comment type="cofactor">
    <cofactor evidence="1">
        <name>FAD</name>
        <dbReference type="ChEBI" id="CHEBI:57692"/>
    </cofactor>
</comment>
<name>A0AAV4V982_CAEEX</name>
<keyword evidence="7" id="KW-1185">Reference proteome</keyword>
<comment type="caution">
    <text evidence="6">The sequence shown here is derived from an EMBL/GenBank/DDBJ whole genome shotgun (WGS) entry which is preliminary data.</text>
</comment>
<dbReference type="Pfam" id="PF00732">
    <property type="entry name" value="GMC_oxred_N"/>
    <property type="match status" value="1"/>
</dbReference>
<dbReference type="PANTHER" id="PTHR11552">
    <property type="entry name" value="GLUCOSE-METHANOL-CHOLINE GMC OXIDOREDUCTASE"/>
    <property type="match status" value="1"/>
</dbReference>
<evidence type="ECO:0000256" key="4">
    <source>
        <dbReference type="ARBA" id="ARBA00022827"/>
    </source>
</evidence>
<evidence type="ECO:0000256" key="3">
    <source>
        <dbReference type="ARBA" id="ARBA00022630"/>
    </source>
</evidence>
<evidence type="ECO:0000313" key="6">
    <source>
        <dbReference type="EMBL" id="GIY66515.1"/>
    </source>
</evidence>
<reference evidence="6 7" key="1">
    <citation type="submission" date="2021-06" db="EMBL/GenBank/DDBJ databases">
        <title>Caerostris extrusa draft genome.</title>
        <authorList>
            <person name="Kono N."/>
            <person name="Arakawa K."/>
        </authorList>
    </citation>
    <scope>NUCLEOTIDE SEQUENCE [LARGE SCALE GENOMIC DNA]</scope>
</reference>
<keyword evidence="4" id="KW-0274">FAD</keyword>
<dbReference type="Proteomes" id="UP001054945">
    <property type="component" value="Unassembled WGS sequence"/>
</dbReference>
<proteinExistence type="inferred from homology"/>
<dbReference type="InterPro" id="IPR012132">
    <property type="entry name" value="GMC_OxRdtase"/>
</dbReference>
<evidence type="ECO:0000259" key="5">
    <source>
        <dbReference type="Pfam" id="PF00732"/>
    </source>
</evidence>
<dbReference type="PANTHER" id="PTHR11552:SF147">
    <property type="entry name" value="CHOLINE DEHYDROGENASE, MITOCHONDRIAL"/>
    <property type="match status" value="1"/>
</dbReference>
<dbReference type="Gene3D" id="3.50.50.60">
    <property type="entry name" value="FAD/NAD(P)-binding domain"/>
    <property type="match status" value="1"/>
</dbReference>
<dbReference type="SUPFAM" id="SSF51905">
    <property type="entry name" value="FAD/NAD(P)-binding domain"/>
    <property type="match status" value="1"/>
</dbReference>
<dbReference type="AlphaFoldDB" id="A0AAV4V982"/>